<dbReference type="Pfam" id="PF12276">
    <property type="entry name" value="DUF3617"/>
    <property type="match status" value="1"/>
</dbReference>
<gene>
    <name evidence="2" type="ORF">GCM10011400_71410</name>
</gene>
<name>A0ABQ1NDJ7_9BURK</name>
<evidence type="ECO:0000256" key="1">
    <source>
        <dbReference type="SAM" id="SignalP"/>
    </source>
</evidence>
<proteinExistence type="predicted"/>
<evidence type="ECO:0000313" key="2">
    <source>
        <dbReference type="EMBL" id="GGC72988.1"/>
    </source>
</evidence>
<dbReference type="RefSeq" id="WP_115783266.1">
    <property type="nucleotide sequence ID" value="NZ_BMHL01000024.1"/>
</dbReference>
<evidence type="ECO:0008006" key="4">
    <source>
        <dbReference type="Google" id="ProtNLM"/>
    </source>
</evidence>
<accession>A0ABQ1NDJ7</accession>
<feature type="signal peptide" evidence="1">
    <location>
        <begin position="1"/>
        <end position="22"/>
    </location>
</feature>
<dbReference type="InterPro" id="IPR022061">
    <property type="entry name" value="DUF3617"/>
</dbReference>
<protein>
    <recommendedName>
        <fullName evidence="4">DUF3617 family protein</fullName>
    </recommendedName>
</protein>
<keyword evidence="3" id="KW-1185">Reference proteome</keyword>
<dbReference type="Proteomes" id="UP000602004">
    <property type="component" value="Unassembled WGS sequence"/>
</dbReference>
<feature type="chain" id="PRO_5045165091" description="DUF3617 family protein" evidence="1">
    <location>
        <begin position="23"/>
        <end position="151"/>
    </location>
</feature>
<sequence>MALPAARSVIWLAIAVHASAFAQVPVKPGKWELTSTFKGLPFGDSAKPARTVCISAAELGAVPEKTLISAAPEPAGGGSGAPPKCEYSNIRREGAQSSWTLACEGPKMSGAGNATATSEAVELSETLRLETPFGSRYVQHIVLARRQRDCP</sequence>
<keyword evidence="1" id="KW-0732">Signal</keyword>
<dbReference type="EMBL" id="BMHL01000024">
    <property type="protein sequence ID" value="GGC72988.1"/>
    <property type="molecule type" value="Genomic_DNA"/>
</dbReference>
<comment type="caution">
    <text evidence="2">The sequence shown here is derived from an EMBL/GenBank/DDBJ whole genome shotgun (WGS) entry which is preliminary data.</text>
</comment>
<evidence type="ECO:0000313" key="3">
    <source>
        <dbReference type="Proteomes" id="UP000602004"/>
    </source>
</evidence>
<reference evidence="3" key="1">
    <citation type="journal article" date="2019" name="Int. J. Syst. Evol. Microbiol.">
        <title>The Global Catalogue of Microorganisms (GCM) 10K type strain sequencing project: providing services to taxonomists for standard genome sequencing and annotation.</title>
        <authorList>
            <consortium name="The Broad Institute Genomics Platform"/>
            <consortium name="The Broad Institute Genome Sequencing Center for Infectious Disease"/>
            <person name="Wu L."/>
            <person name="Ma J."/>
        </authorList>
    </citation>
    <scope>NUCLEOTIDE SEQUENCE [LARGE SCALE GENOMIC DNA]</scope>
    <source>
        <strain evidence="3">CGMCC 1.15103</strain>
    </source>
</reference>
<organism evidence="2 3">
    <name type="scientific">Paraburkholderia caffeinilytica</name>
    <dbReference type="NCBI Taxonomy" id="1761016"/>
    <lineage>
        <taxon>Bacteria</taxon>
        <taxon>Pseudomonadati</taxon>
        <taxon>Pseudomonadota</taxon>
        <taxon>Betaproteobacteria</taxon>
        <taxon>Burkholderiales</taxon>
        <taxon>Burkholderiaceae</taxon>
        <taxon>Paraburkholderia</taxon>
    </lineage>
</organism>